<proteinExistence type="predicted"/>
<gene>
    <name evidence="2" type="ORF">JJ685_14885</name>
</gene>
<dbReference type="Proteomes" id="UP000599109">
    <property type="component" value="Unassembled WGS sequence"/>
</dbReference>
<reference evidence="2 3" key="1">
    <citation type="journal article" date="2017" name="Int. J. Syst. Evol. Microbiol.">
        <title>Ramlibacter monticola sp. nov., isolated from forest soil.</title>
        <authorList>
            <person name="Chaudhary D.K."/>
            <person name="Kim J."/>
        </authorList>
    </citation>
    <scope>NUCLEOTIDE SEQUENCE [LARGE SCALE GENOMIC DNA]</scope>
    <source>
        <strain evidence="2 3">KACC 19175</strain>
    </source>
</reference>
<evidence type="ECO:0000313" key="2">
    <source>
        <dbReference type="EMBL" id="MBL0392423.1"/>
    </source>
</evidence>
<keyword evidence="1" id="KW-0812">Transmembrane</keyword>
<organism evidence="2 3">
    <name type="scientific">Ramlibacter monticola</name>
    <dbReference type="NCBI Taxonomy" id="1926872"/>
    <lineage>
        <taxon>Bacteria</taxon>
        <taxon>Pseudomonadati</taxon>
        <taxon>Pseudomonadota</taxon>
        <taxon>Betaproteobacteria</taxon>
        <taxon>Burkholderiales</taxon>
        <taxon>Comamonadaceae</taxon>
        <taxon>Ramlibacter</taxon>
    </lineage>
</organism>
<sequence>MALTATPARRRIAMGVLLVLAVAGGVIRELAPSPSVLRDLGTLMLVLWLPAVGNFVGYLKGKLPRAAPPPLRFAAGLAFSPHLEVDLERVPLPPDFAATLENDQLGTLLVGRRGFSVRFETPLRAWLQEGEATSMLELLLPESARGHLEAGTAFHLLADAQAVAKGVVRRWV</sequence>
<dbReference type="AlphaFoldDB" id="A0A936YZS0"/>
<dbReference type="RefSeq" id="WP_201675049.1">
    <property type="nucleotide sequence ID" value="NZ_JAEQNE010000003.1"/>
</dbReference>
<protein>
    <submittedName>
        <fullName evidence="2">Uncharacterized protein</fullName>
    </submittedName>
</protein>
<evidence type="ECO:0000313" key="3">
    <source>
        <dbReference type="Proteomes" id="UP000599109"/>
    </source>
</evidence>
<feature type="transmembrane region" description="Helical" evidence="1">
    <location>
        <begin position="40"/>
        <end position="59"/>
    </location>
</feature>
<keyword evidence="3" id="KW-1185">Reference proteome</keyword>
<evidence type="ECO:0000256" key="1">
    <source>
        <dbReference type="SAM" id="Phobius"/>
    </source>
</evidence>
<accession>A0A936YZS0</accession>
<keyword evidence="1" id="KW-1133">Transmembrane helix</keyword>
<keyword evidence="1" id="KW-0472">Membrane</keyword>
<name>A0A936YZS0_9BURK</name>
<dbReference type="EMBL" id="JAEQNE010000003">
    <property type="protein sequence ID" value="MBL0392423.1"/>
    <property type="molecule type" value="Genomic_DNA"/>
</dbReference>
<comment type="caution">
    <text evidence="2">The sequence shown here is derived from an EMBL/GenBank/DDBJ whole genome shotgun (WGS) entry which is preliminary data.</text>
</comment>
<feature type="transmembrane region" description="Helical" evidence="1">
    <location>
        <begin position="12"/>
        <end position="28"/>
    </location>
</feature>